<evidence type="ECO:0000313" key="2">
    <source>
        <dbReference type="Proteomes" id="UP000006428"/>
    </source>
</evidence>
<gene>
    <name evidence="1" type="ORF">IYQ_21203</name>
</gene>
<accession>A0ABN0DUD3</accession>
<reference evidence="1 2" key="1">
    <citation type="journal article" date="2012" name="Front. Microbiol.">
        <title>Draft Genome Sequence of the Virulent Strain 01-B526 of the Fish Pathogen Aeromonas salmonicida.</title>
        <authorList>
            <person name="Charette S.J."/>
            <person name="Brochu F."/>
            <person name="Boyle B."/>
            <person name="Filion G."/>
            <person name="Tanaka K.H."/>
            <person name="Derome N."/>
        </authorList>
    </citation>
    <scope>NUCLEOTIDE SEQUENCE [LARGE SCALE GENOMIC DNA]</scope>
    <source>
        <strain evidence="1 2">01-B526</strain>
    </source>
</reference>
<keyword evidence="2" id="KW-1185">Reference proteome</keyword>
<comment type="caution">
    <text evidence="1">The sequence shown here is derived from an EMBL/GenBank/DDBJ whole genome shotgun (WGS) entry which is preliminary data.</text>
</comment>
<name>A0ABN0DUD3_AERSS</name>
<dbReference type="EMBL" id="AGVO01000087">
    <property type="protein sequence ID" value="EHI50483.1"/>
    <property type="molecule type" value="Genomic_DNA"/>
</dbReference>
<sequence>MTKLHDFGAICGRIYATVPTLTPQQEAILLDNLDGLTQSELRQYAANAKTLAKVPLQPRDERLLLRLSQQLELLSTSQPGVMNFTAKSMDSLTADLKHLTETDC</sequence>
<dbReference type="RefSeq" id="WP_005320393.1">
    <property type="nucleotide sequence ID" value="NZ_AGVO01000087.1"/>
</dbReference>
<protein>
    <submittedName>
        <fullName evidence="1">Uncharacterized protein</fullName>
    </submittedName>
</protein>
<evidence type="ECO:0000313" key="1">
    <source>
        <dbReference type="EMBL" id="EHI50483.1"/>
    </source>
</evidence>
<organism evidence="1 2">
    <name type="scientific">Aeromonas salmonicida subsp. salmonicida 01-B526</name>
    <dbReference type="NCBI Taxonomy" id="1076135"/>
    <lineage>
        <taxon>Bacteria</taxon>
        <taxon>Pseudomonadati</taxon>
        <taxon>Pseudomonadota</taxon>
        <taxon>Gammaproteobacteria</taxon>
        <taxon>Aeromonadales</taxon>
        <taxon>Aeromonadaceae</taxon>
        <taxon>Aeromonas</taxon>
    </lineage>
</organism>
<proteinExistence type="predicted"/>
<dbReference type="Proteomes" id="UP000006428">
    <property type="component" value="Unassembled WGS sequence"/>
</dbReference>